<evidence type="ECO:0000256" key="8">
    <source>
        <dbReference type="ARBA" id="ARBA00034923"/>
    </source>
</evidence>
<evidence type="ECO:0000256" key="1">
    <source>
        <dbReference type="ARBA" id="ARBA00022741"/>
    </source>
</evidence>
<reference evidence="13 14" key="1">
    <citation type="submission" date="2023-02" db="EMBL/GenBank/DDBJ databases">
        <title>Host association and intracellularity evolved multiple times independently in the Rickettsiales.</title>
        <authorList>
            <person name="Castelli M."/>
            <person name="Nardi T."/>
            <person name="Gammuto L."/>
            <person name="Bellinzona G."/>
            <person name="Sabaneyeva E."/>
            <person name="Potekhin A."/>
            <person name="Serra V."/>
            <person name="Petroni G."/>
            <person name="Sassera D."/>
        </authorList>
    </citation>
    <scope>NUCLEOTIDE SEQUENCE [LARGE SCALE GENOMIC DNA]</scope>
    <source>
        <strain evidence="13 14">BOD18</strain>
    </source>
</reference>
<dbReference type="EC" id="5.6.2.4" evidence="7"/>
<dbReference type="InterPro" id="IPR014016">
    <property type="entry name" value="UvrD-like_ATP-bd"/>
</dbReference>
<dbReference type="PANTHER" id="PTHR11070">
    <property type="entry name" value="UVRD / RECB / PCRA DNA HELICASE FAMILY MEMBER"/>
    <property type="match status" value="1"/>
</dbReference>
<sequence>MNINKEQIRASDPHACVYVSASAGTGKTKILIDRLVRILILGKSPLKNILCITFTQSAALEVKKRLINKMHLFFQCSYEQLISELFSIFGREPQDWEIDNARRLYTNFLLAPNLKIGTLHSFCLDLLTRFSEKNFKKIINNAEQKRIIICSIYKIISHQSYIKDEEFFLYVKDLVEHSDLITPILNSSFEEHKCELEKMFGIKLLKKRQLLTDFYKNIRVNDIIDAYNIVAKCEGGHISEALRYLQNGGFKKSFAKYAKIFLTKSGEPRKNFLKSATVNLYPDESSIINEHKEEVLKYFAHINALEAGLVNLRLSYLGLKALKLYENQKIAEGFISYADILNDAYELLTQSEISAWVRMIIDQEVDHVLIDEAQDLNTIQWSIIKSITEEFFSGDSARQTERTVFIIGDYKQSIFGFQGAEPEIFKNAYFYYKNATIHSRKKWVEINLNCSYRSAQEILDFTNTYISSGLIGCNYEEQKASNKDFSGKIEEVSIGYKKLDTDSWLIPGLVEYRDKNDQIAYIILEKVKEMIMKDHVSAEEIMILFRKRSILQQKIINLFISDNIPIFLYGSNKLEDYLIIKGFVATLKFIIKPHDELSLMSMLKSKIFDLSEESIFEIYTKGFFNNLEKYNKALISELNALIKYAENKSVYDILIFLLLKAQSRLDLFEKKLLLAFLNIARDFEKLGRAGIASFIRWFYDLESIYKDEILRESAVKIMTIHASKGMESDAVILADFCDITKIVQPKSIWVNYYKLIHLKNLRSIDKINLELESLKYTDSLESTRLLYVALTRARKYLFICKNE</sequence>
<dbReference type="RefSeq" id="WP_322497866.1">
    <property type="nucleotide sequence ID" value="NZ_JARGYT010000044.1"/>
</dbReference>
<dbReference type="SUPFAM" id="SSF52540">
    <property type="entry name" value="P-loop containing nucleoside triphosphate hydrolases"/>
    <property type="match status" value="1"/>
</dbReference>
<feature type="domain" description="UvrD-like helicase ATP-binding" evidence="11">
    <location>
        <begin position="1"/>
        <end position="455"/>
    </location>
</feature>
<name>A0ABU5L8N8_9RICK</name>
<keyword evidence="14" id="KW-1185">Reference proteome</keyword>
<protein>
    <recommendedName>
        <fullName evidence="7">DNA 3'-5' helicase</fullName>
        <ecNumber evidence="7">5.6.2.4</ecNumber>
    </recommendedName>
    <alternativeName>
        <fullName evidence="8">DNA 3'-5' helicase II</fullName>
    </alternativeName>
</protein>
<accession>A0ABU5L8N8</accession>
<evidence type="ECO:0000256" key="9">
    <source>
        <dbReference type="ARBA" id="ARBA00048988"/>
    </source>
</evidence>
<comment type="caution">
    <text evidence="13">The sequence shown here is derived from an EMBL/GenBank/DDBJ whole genome shotgun (WGS) entry which is preliminary data.</text>
</comment>
<comment type="catalytic activity">
    <reaction evidence="6">
        <text>Couples ATP hydrolysis with the unwinding of duplex DNA by translocating in the 3'-5' direction.</text>
        <dbReference type="EC" id="5.6.2.4"/>
    </reaction>
</comment>
<dbReference type="Pfam" id="PF13361">
    <property type="entry name" value="UvrD_C"/>
    <property type="match status" value="2"/>
</dbReference>
<feature type="binding site" evidence="10">
    <location>
        <begin position="21"/>
        <end position="28"/>
    </location>
    <ligand>
        <name>ATP</name>
        <dbReference type="ChEBI" id="CHEBI:30616"/>
    </ligand>
</feature>
<keyword evidence="5" id="KW-0413">Isomerase</keyword>
<organism evidence="13 14">
    <name type="scientific">Candidatus Cyrtobacter comes</name>
    <dbReference type="NCBI Taxonomy" id="675776"/>
    <lineage>
        <taxon>Bacteria</taxon>
        <taxon>Pseudomonadati</taxon>
        <taxon>Pseudomonadota</taxon>
        <taxon>Alphaproteobacteria</taxon>
        <taxon>Rickettsiales</taxon>
        <taxon>Candidatus Midichloriaceae</taxon>
        <taxon>Candidatus Cyrtobacter</taxon>
    </lineage>
</organism>
<dbReference type="PROSITE" id="PS51217">
    <property type="entry name" value="UVRD_HELICASE_CTER"/>
    <property type="match status" value="1"/>
</dbReference>
<evidence type="ECO:0000256" key="5">
    <source>
        <dbReference type="ARBA" id="ARBA00023235"/>
    </source>
</evidence>
<dbReference type="EMBL" id="JARGYT010000044">
    <property type="protein sequence ID" value="MDZ5762397.1"/>
    <property type="molecule type" value="Genomic_DNA"/>
</dbReference>
<dbReference type="Pfam" id="PF00580">
    <property type="entry name" value="UvrD-helicase"/>
    <property type="match status" value="1"/>
</dbReference>
<dbReference type="PANTHER" id="PTHR11070:SF2">
    <property type="entry name" value="ATP-DEPENDENT DNA HELICASE SRS2"/>
    <property type="match status" value="1"/>
</dbReference>
<proteinExistence type="predicted"/>
<evidence type="ECO:0000256" key="6">
    <source>
        <dbReference type="ARBA" id="ARBA00034617"/>
    </source>
</evidence>
<keyword evidence="3 10" id="KW-0347">Helicase</keyword>
<dbReference type="Gene3D" id="1.10.486.10">
    <property type="entry name" value="PCRA, domain 4"/>
    <property type="match status" value="1"/>
</dbReference>
<evidence type="ECO:0000256" key="2">
    <source>
        <dbReference type="ARBA" id="ARBA00022801"/>
    </source>
</evidence>
<feature type="domain" description="UvrD-like helicase C-terminal" evidence="12">
    <location>
        <begin position="456"/>
        <end position="725"/>
    </location>
</feature>
<dbReference type="Gene3D" id="3.40.50.300">
    <property type="entry name" value="P-loop containing nucleotide triphosphate hydrolases"/>
    <property type="match status" value="4"/>
</dbReference>
<evidence type="ECO:0000256" key="3">
    <source>
        <dbReference type="ARBA" id="ARBA00022806"/>
    </source>
</evidence>
<evidence type="ECO:0000259" key="11">
    <source>
        <dbReference type="PROSITE" id="PS51198"/>
    </source>
</evidence>
<dbReference type="InterPro" id="IPR014017">
    <property type="entry name" value="DNA_helicase_UvrD-like_C"/>
</dbReference>
<keyword evidence="1 10" id="KW-0547">Nucleotide-binding</keyword>
<dbReference type="InterPro" id="IPR027417">
    <property type="entry name" value="P-loop_NTPase"/>
</dbReference>
<evidence type="ECO:0000313" key="14">
    <source>
        <dbReference type="Proteomes" id="UP001293791"/>
    </source>
</evidence>
<keyword evidence="4 10" id="KW-0067">ATP-binding</keyword>
<comment type="catalytic activity">
    <reaction evidence="9">
        <text>ATP + H2O = ADP + phosphate + H(+)</text>
        <dbReference type="Rhea" id="RHEA:13065"/>
        <dbReference type="ChEBI" id="CHEBI:15377"/>
        <dbReference type="ChEBI" id="CHEBI:15378"/>
        <dbReference type="ChEBI" id="CHEBI:30616"/>
        <dbReference type="ChEBI" id="CHEBI:43474"/>
        <dbReference type="ChEBI" id="CHEBI:456216"/>
        <dbReference type="EC" id="5.6.2.4"/>
    </reaction>
</comment>
<dbReference type="InterPro" id="IPR000212">
    <property type="entry name" value="DNA_helicase_UvrD/REP"/>
</dbReference>
<evidence type="ECO:0000259" key="12">
    <source>
        <dbReference type="PROSITE" id="PS51217"/>
    </source>
</evidence>
<evidence type="ECO:0000256" key="7">
    <source>
        <dbReference type="ARBA" id="ARBA00034808"/>
    </source>
</evidence>
<evidence type="ECO:0000256" key="10">
    <source>
        <dbReference type="PROSITE-ProRule" id="PRU00560"/>
    </source>
</evidence>
<gene>
    <name evidence="13" type="ORF">Cyrtocomes_00777</name>
</gene>
<evidence type="ECO:0000256" key="4">
    <source>
        <dbReference type="ARBA" id="ARBA00022840"/>
    </source>
</evidence>
<dbReference type="Proteomes" id="UP001293791">
    <property type="component" value="Unassembled WGS sequence"/>
</dbReference>
<dbReference type="PROSITE" id="PS51198">
    <property type="entry name" value="UVRD_HELICASE_ATP_BIND"/>
    <property type="match status" value="1"/>
</dbReference>
<keyword evidence="2 10" id="KW-0378">Hydrolase</keyword>
<dbReference type="GO" id="GO:0004386">
    <property type="term" value="F:helicase activity"/>
    <property type="evidence" value="ECO:0007669"/>
    <property type="project" value="UniProtKB-KW"/>
</dbReference>
<evidence type="ECO:0000313" key="13">
    <source>
        <dbReference type="EMBL" id="MDZ5762397.1"/>
    </source>
</evidence>